<dbReference type="Proteomes" id="UP001498398">
    <property type="component" value="Unassembled WGS sequence"/>
</dbReference>
<keyword evidence="2" id="KW-0378">Hydrolase</keyword>
<reference evidence="4 5" key="1">
    <citation type="submission" date="2024-01" db="EMBL/GenBank/DDBJ databases">
        <title>A draft genome for the cacao thread blight pathogen Marasmiellus scandens.</title>
        <authorList>
            <person name="Baruah I.K."/>
            <person name="Leung J."/>
            <person name="Bukari Y."/>
            <person name="Amoako-Attah I."/>
            <person name="Meinhardt L.W."/>
            <person name="Bailey B.A."/>
            <person name="Cohen S.P."/>
        </authorList>
    </citation>
    <scope>NUCLEOTIDE SEQUENCE [LARGE SCALE GENOMIC DNA]</scope>
    <source>
        <strain evidence="4 5">GH-19</strain>
    </source>
</reference>
<comment type="similarity">
    <text evidence="1">Belongs to the class-A beta-lactamase family.</text>
</comment>
<evidence type="ECO:0000256" key="2">
    <source>
        <dbReference type="ARBA" id="ARBA00022801"/>
    </source>
</evidence>
<name>A0ABR1K3V6_9AGAR</name>
<dbReference type="SUPFAM" id="SSF56601">
    <property type="entry name" value="beta-lactamase/transpeptidase-like"/>
    <property type="match status" value="1"/>
</dbReference>
<evidence type="ECO:0000256" key="1">
    <source>
        <dbReference type="ARBA" id="ARBA00009009"/>
    </source>
</evidence>
<dbReference type="PANTHER" id="PTHR43283">
    <property type="entry name" value="BETA-LACTAMASE-RELATED"/>
    <property type="match status" value="1"/>
</dbReference>
<dbReference type="InterPro" id="IPR001466">
    <property type="entry name" value="Beta-lactam-related"/>
</dbReference>
<gene>
    <name evidence="4" type="ORF">VKT23_001713</name>
</gene>
<dbReference type="EMBL" id="JBANRG010000002">
    <property type="protein sequence ID" value="KAK7470282.1"/>
    <property type="molecule type" value="Genomic_DNA"/>
</dbReference>
<accession>A0ABR1K3V6</accession>
<organism evidence="4 5">
    <name type="scientific">Marasmiellus scandens</name>
    <dbReference type="NCBI Taxonomy" id="2682957"/>
    <lineage>
        <taxon>Eukaryota</taxon>
        <taxon>Fungi</taxon>
        <taxon>Dikarya</taxon>
        <taxon>Basidiomycota</taxon>
        <taxon>Agaricomycotina</taxon>
        <taxon>Agaricomycetes</taxon>
        <taxon>Agaricomycetidae</taxon>
        <taxon>Agaricales</taxon>
        <taxon>Marasmiineae</taxon>
        <taxon>Omphalotaceae</taxon>
        <taxon>Marasmiellus</taxon>
    </lineage>
</organism>
<dbReference type="PANTHER" id="PTHR43283:SF17">
    <property type="entry name" value="(LOVD), PUTATIVE (AFU_ORTHOLOGUE AFUA_5G00920)-RELATED"/>
    <property type="match status" value="1"/>
</dbReference>
<dbReference type="InterPro" id="IPR012338">
    <property type="entry name" value="Beta-lactam/transpept-like"/>
</dbReference>
<dbReference type="Pfam" id="PF00144">
    <property type="entry name" value="Beta-lactamase"/>
    <property type="match status" value="1"/>
</dbReference>
<keyword evidence="5" id="KW-1185">Reference proteome</keyword>
<sequence>MDSFRDELRRATGETSREEQTFPGVVVIAGNKDGLIFHETFGFQSLDPNSPPVSKENTFWIASCTKVITAIAALQVVERGKIDLDEDVTTIIPEWKDQEVLFGFDETGKPIVRKMKEKMTLRHCLTHTAGMSYQYMNPLIPKYKSAMGLPDTSASHFTLAERTLYPLLFEPGTGWEYSPGMDWAGVVVERLSSQRLEEYMSENIFKPLGMNSTTFRINDRADVKEKLISPVTREAAENAFPPGKLKPLKEYRSTGAFPYDAGGGGLHLPPSDYAKVLQALLKNDGTLLKPETVELLFKPQLSPELVKSFVDNAKGKPTAALRAGFSTSILEADETEVDFDSAVNWAFGGLLTVKDVPGRRKKGSLAWTGLPNLQWVDPTSNIYGMYATQLLPFGDMPSAVMQTKFERAIYEELGQK</sequence>
<feature type="domain" description="Beta-lactamase-related" evidence="3">
    <location>
        <begin position="17"/>
        <end position="303"/>
    </location>
</feature>
<comment type="caution">
    <text evidence="4">The sequence shown here is derived from an EMBL/GenBank/DDBJ whole genome shotgun (WGS) entry which is preliminary data.</text>
</comment>
<evidence type="ECO:0000313" key="4">
    <source>
        <dbReference type="EMBL" id="KAK7470282.1"/>
    </source>
</evidence>
<dbReference type="InterPro" id="IPR050789">
    <property type="entry name" value="Diverse_Enzym_Activities"/>
</dbReference>
<evidence type="ECO:0000313" key="5">
    <source>
        <dbReference type="Proteomes" id="UP001498398"/>
    </source>
</evidence>
<proteinExistence type="inferred from homology"/>
<protein>
    <recommendedName>
        <fullName evidence="3">Beta-lactamase-related domain-containing protein</fullName>
    </recommendedName>
</protein>
<evidence type="ECO:0000259" key="3">
    <source>
        <dbReference type="Pfam" id="PF00144"/>
    </source>
</evidence>
<dbReference type="Gene3D" id="3.40.710.10">
    <property type="entry name" value="DD-peptidase/beta-lactamase superfamily"/>
    <property type="match status" value="1"/>
</dbReference>